<dbReference type="InterPro" id="IPR001098">
    <property type="entry name" value="DNA-dir_DNA_pol_A_palm_dom"/>
</dbReference>
<dbReference type="GO" id="GO:0006302">
    <property type="term" value="P:double-strand break repair"/>
    <property type="evidence" value="ECO:0007669"/>
    <property type="project" value="TreeGrafter"/>
</dbReference>
<dbReference type="GO" id="GO:0003677">
    <property type="term" value="F:DNA binding"/>
    <property type="evidence" value="ECO:0007669"/>
    <property type="project" value="InterPro"/>
</dbReference>
<keyword evidence="1" id="KW-0235">DNA replication</keyword>
<accession>A0A0F9P158</accession>
<proteinExistence type="predicted"/>
<evidence type="ECO:0000313" key="3">
    <source>
        <dbReference type="EMBL" id="KKM87252.1"/>
    </source>
</evidence>
<dbReference type="SUPFAM" id="SSF56672">
    <property type="entry name" value="DNA/RNA polymerases"/>
    <property type="match status" value="1"/>
</dbReference>
<dbReference type="Gene3D" id="1.10.150.20">
    <property type="entry name" value="5' to 3' exonuclease, C-terminal subdomain"/>
    <property type="match status" value="1"/>
</dbReference>
<dbReference type="InterPro" id="IPR043502">
    <property type="entry name" value="DNA/RNA_pol_sf"/>
</dbReference>
<feature type="non-terminal residue" evidence="3">
    <location>
        <position position="1"/>
    </location>
</feature>
<dbReference type="GO" id="GO:0003887">
    <property type="term" value="F:DNA-directed DNA polymerase activity"/>
    <property type="evidence" value="ECO:0007669"/>
    <property type="project" value="InterPro"/>
</dbReference>
<gene>
    <name evidence="3" type="ORF">LCGC14_1270750</name>
</gene>
<dbReference type="GO" id="GO:0006261">
    <property type="term" value="P:DNA-templated DNA replication"/>
    <property type="evidence" value="ECO:0007669"/>
    <property type="project" value="InterPro"/>
</dbReference>
<dbReference type="InterPro" id="IPR002298">
    <property type="entry name" value="DNA_polymerase_A"/>
</dbReference>
<dbReference type="AlphaFoldDB" id="A0A0F9P158"/>
<organism evidence="3">
    <name type="scientific">marine sediment metagenome</name>
    <dbReference type="NCBI Taxonomy" id="412755"/>
    <lineage>
        <taxon>unclassified sequences</taxon>
        <taxon>metagenomes</taxon>
        <taxon>ecological metagenomes</taxon>
    </lineage>
</organism>
<dbReference type="PANTHER" id="PTHR10133">
    <property type="entry name" value="DNA POLYMERASE I"/>
    <property type="match status" value="1"/>
</dbReference>
<feature type="domain" description="DNA-directed DNA polymerase family A palm" evidence="2">
    <location>
        <begin position="51"/>
        <end position="258"/>
    </location>
</feature>
<evidence type="ECO:0000259" key="2">
    <source>
        <dbReference type="SMART" id="SM00482"/>
    </source>
</evidence>
<evidence type="ECO:0000256" key="1">
    <source>
        <dbReference type="ARBA" id="ARBA00022705"/>
    </source>
</evidence>
<dbReference type="SMART" id="SM00482">
    <property type="entry name" value="POLAc"/>
    <property type="match status" value="1"/>
</dbReference>
<comment type="caution">
    <text evidence="3">The sequence shown here is derived from an EMBL/GenBank/DDBJ whole genome shotgun (WGS) entry which is preliminary data.</text>
</comment>
<sequence length="301" mass="34105">FLDVAVDDNNRMHTSYNASGTKNYRISSSKDLWGSGMNLQNIPVGKRPGVENIRHLFIAPDGSSLVKCDLRQAEAMAVSRILCRHGDYTLHNRYADDKFDIHKWAAAPIFNIQEENCTKLQRAVGKLSNHAGNYCAGPNVIVSAALKYDVKGVDYQFAKTIIDTKKQMMPGLVKWWRAVEKRVRTTRTLTTCLGRRRYFFGRTDDNTVIRDAVAFEPQSTIGDVCNIIFARLYQLLKLPSIPILQVHDECVIECPDDCVDDVIKLMRDVAMIPLFLNRDLDPLIIPLDISVGKNWKDCEDV</sequence>
<protein>
    <recommendedName>
        <fullName evidence="2">DNA-directed DNA polymerase family A palm domain-containing protein</fullName>
    </recommendedName>
</protein>
<reference evidence="3" key="1">
    <citation type="journal article" date="2015" name="Nature">
        <title>Complex archaea that bridge the gap between prokaryotes and eukaryotes.</title>
        <authorList>
            <person name="Spang A."/>
            <person name="Saw J.H."/>
            <person name="Jorgensen S.L."/>
            <person name="Zaremba-Niedzwiedzka K."/>
            <person name="Martijn J."/>
            <person name="Lind A.E."/>
            <person name="van Eijk R."/>
            <person name="Schleper C."/>
            <person name="Guy L."/>
            <person name="Ettema T.J."/>
        </authorList>
    </citation>
    <scope>NUCLEOTIDE SEQUENCE</scope>
</reference>
<dbReference type="Pfam" id="PF00476">
    <property type="entry name" value="DNA_pol_A"/>
    <property type="match status" value="1"/>
</dbReference>
<name>A0A0F9P158_9ZZZZ</name>
<dbReference type="EMBL" id="LAZR01007129">
    <property type="protein sequence ID" value="KKM87252.1"/>
    <property type="molecule type" value="Genomic_DNA"/>
</dbReference>
<dbReference type="Gene3D" id="3.30.70.370">
    <property type="match status" value="1"/>
</dbReference>
<dbReference type="PANTHER" id="PTHR10133:SF27">
    <property type="entry name" value="DNA POLYMERASE NU"/>
    <property type="match status" value="1"/>
</dbReference>